<evidence type="ECO:0000313" key="2">
    <source>
        <dbReference type="Proteomes" id="UP001218188"/>
    </source>
</evidence>
<sequence length="358" mass="38987">MSEHRTASASTATIRHTLTRPTLSPPLVIPTPPASLLLCPFSSPCILLNTVGGSGVKQNPINPSRLPAYLRPTCAIPSPLPWRHPPLHQRRCQLQEQLPHAQRQGSIPRYLTSISHTLSITPTSLPPAFNTVDGGTGNNEYIGKGHAGPWLLTWCVTRTFVLFHAAPHPSLSLPVLTLVPIASFPHLRPIFCPPYPSFCLITPSHTVHRHMQCASSASSAECADAVPQVVHVRTRTHNLSSPTATLASRPLIHPSMPPVSHPRHPTLVTPVYPYTPTRTRTRTRTHRGCRDCVPAPRLFRVPHTSSVLGQLRVVARGRPEFACARTRCCTDTGASAPHASRLPSFCPTCAVASRAYET</sequence>
<organism evidence="1 2">
    <name type="scientific">Mycena alexandri</name>
    <dbReference type="NCBI Taxonomy" id="1745969"/>
    <lineage>
        <taxon>Eukaryota</taxon>
        <taxon>Fungi</taxon>
        <taxon>Dikarya</taxon>
        <taxon>Basidiomycota</taxon>
        <taxon>Agaricomycotina</taxon>
        <taxon>Agaricomycetes</taxon>
        <taxon>Agaricomycetidae</taxon>
        <taxon>Agaricales</taxon>
        <taxon>Marasmiineae</taxon>
        <taxon>Mycenaceae</taxon>
        <taxon>Mycena</taxon>
    </lineage>
</organism>
<reference evidence="1" key="1">
    <citation type="submission" date="2023-03" db="EMBL/GenBank/DDBJ databases">
        <title>Massive genome expansion in bonnet fungi (Mycena s.s.) driven by repeated elements and novel gene families across ecological guilds.</title>
        <authorList>
            <consortium name="Lawrence Berkeley National Laboratory"/>
            <person name="Harder C.B."/>
            <person name="Miyauchi S."/>
            <person name="Viragh M."/>
            <person name="Kuo A."/>
            <person name="Thoen E."/>
            <person name="Andreopoulos B."/>
            <person name="Lu D."/>
            <person name="Skrede I."/>
            <person name="Drula E."/>
            <person name="Henrissat B."/>
            <person name="Morin E."/>
            <person name="Kohler A."/>
            <person name="Barry K."/>
            <person name="LaButti K."/>
            <person name="Morin E."/>
            <person name="Salamov A."/>
            <person name="Lipzen A."/>
            <person name="Mereny Z."/>
            <person name="Hegedus B."/>
            <person name="Baldrian P."/>
            <person name="Stursova M."/>
            <person name="Weitz H."/>
            <person name="Taylor A."/>
            <person name="Grigoriev I.V."/>
            <person name="Nagy L.G."/>
            <person name="Martin F."/>
            <person name="Kauserud H."/>
        </authorList>
    </citation>
    <scope>NUCLEOTIDE SEQUENCE</scope>
    <source>
        <strain evidence="1">CBHHK200</strain>
    </source>
</reference>
<protein>
    <submittedName>
        <fullName evidence="1">Uncharacterized protein</fullName>
    </submittedName>
</protein>
<dbReference type="EMBL" id="JARJCM010000178">
    <property type="protein sequence ID" value="KAJ7023936.1"/>
    <property type="molecule type" value="Genomic_DNA"/>
</dbReference>
<dbReference type="AlphaFoldDB" id="A0AAD6SC35"/>
<keyword evidence="2" id="KW-1185">Reference proteome</keyword>
<gene>
    <name evidence="1" type="ORF">C8F04DRAFT_1401384</name>
</gene>
<comment type="caution">
    <text evidence="1">The sequence shown here is derived from an EMBL/GenBank/DDBJ whole genome shotgun (WGS) entry which is preliminary data.</text>
</comment>
<evidence type="ECO:0000313" key="1">
    <source>
        <dbReference type="EMBL" id="KAJ7023936.1"/>
    </source>
</evidence>
<dbReference type="Proteomes" id="UP001218188">
    <property type="component" value="Unassembled WGS sequence"/>
</dbReference>
<proteinExistence type="predicted"/>
<accession>A0AAD6SC35</accession>
<name>A0AAD6SC35_9AGAR</name>